<proteinExistence type="inferred from homology"/>
<sequence>MPGRTATRSTRTARAGAGTKAAGTKTARSSAIEVPDEGPVTSLRTRIAQVFSDASKTTATQRKLVVTLRKIQEECCFEPPETNKGRNEERETFEEDDFIAEMGRVVLRVMNVKKSEPAGDRIVRFLTTFLKYATEKDAKLIEEQSQDDTTPSSRLSEYIIKTVLRLIQSKDKTVRFRATQTITQLLNNLEAIDEDIFSLIISSLTKRLRDKEASVRVQAVMGLGRLASDEEDEDEDSDDEASTILSKLVDIMQNDPDAQVRRTILANIPFFKDTIRAQLERARDTDPATRRLVYSKILPVLGDFRHLSLVEREKMIRWGLKDRDDTVRKATAQLFSERWIEMCASSRDTRPDEEKVAGSTAPPSLEALCELLERLDIVRAGQEEGMAHEAMRQFWARRPDYVEAIEFSNQFWLELDPSSAFVARSLNDYAQSIDDEQMRQLIEDKIPEPHNFGFVLEKKLNDVAEIIDKYAMLEENDPEAADAQEECEDAEFVAEQVLHIAMSLDFSDEVGRRNVYSITRTALALASLPEECTKLCIELLRIVCGNRGEADFCAVIMEAVNEVHDTLSDDPNDASGAGDDAESFHSAQSDHSSPPPASRRAKPAKTAEQEEADKYAETMVYSKCLHILQCTLQNVTCDLESDTNLTTALNTLIIPAVQSHEAIIRERGVICLGLASLLSKDLAVNNLDLFFHCFNKGSDELKQITLQVISDVIITHPHLLAPPVPDPDTTEQSEVPEQSPLLKPLSRVLRKGITHENILVARVAIESAGKLVLHSLLPEEETADIVRAFTLTYFDPEGQQKPAMIQALGYLLPVFCHSKIKNAQIMGSVVVSVIGKLLVMRDEVDEDEEAAEMVGWPRITAYLADMTDGRKVVGQTETSSDGKVSYSAESEVPHIMLAVELLERALTANCSRDERKPLLAILTKLHIPSSAPKKTVSETTAEQLETLQGLVSEAVEDKIGVDATQRNALIKLDATLTKRLGDAANAAVPQEDREDTVTPETAAARETPAEEPRSSRARSSVAPSVDGSEMDVDDDEDTMLAGMQGESTRMPLEAEDSDDDSTPRASRVRATREAAEKTEADIMDELLASDEEMTM</sequence>
<dbReference type="InterPro" id="IPR025977">
    <property type="entry name" value="Cnd3_C"/>
</dbReference>
<dbReference type="Proteomes" id="UP001140562">
    <property type="component" value="Unassembled WGS sequence"/>
</dbReference>
<feature type="domain" description="Nuclear condensin complex subunit 3 C-terminal" evidence="9">
    <location>
        <begin position="623"/>
        <end position="927"/>
    </location>
</feature>
<dbReference type="PANTHER" id="PTHR14418">
    <property type="entry name" value="CONDENSIN COMPLEX SUBUNIT 3-RELATED"/>
    <property type="match status" value="1"/>
</dbReference>
<accession>A0A9W8WR29</accession>
<evidence type="ECO:0000256" key="6">
    <source>
        <dbReference type="ARBA" id="ARBA00023067"/>
    </source>
</evidence>
<evidence type="ECO:0000256" key="1">
    <source>
        <dbReference type="ARBA" id="ARBA00004286"/>
    </source>
</evidence>
<dbReference type="PANTHER" id="PTHR14418:SF5">
    <property type="entry name" value="CONDENSIN COMPLEX SUBUNIT 3"/>
    <property type="match status" value="1"/>
</dbReference>
<dbReference type="EMBL" id="JAPEUV010000179">
    <property type="protein sequence ID" value="KAJ4330758.1"/>
    <property type="molecule type" value="Genomic_DNA"/>
</dbReference>
<reference evidence="10" key="1">
    <citation type="submission" date="2022-10" db="EMBL/GenBank/DDBJ databases">
        <title>Tapping the CABI collections for fungal endophytes: first genome assemblies for Collariella, Neodidymelliopsis, Ascochyta clinopodiicola, Didymella pomorum, Didymosphaeria variabile, Neocosmospora piperis and Neocucurbitaria cava.</title>
        <authorList>
            <person name="Hill R."/>
        </authorList>
    </citation>
    <scope>NUCLEOTIDE SEQUENCE</scope>
    <source>
        <strain evidence="10">IMI 360193</strain>
    </source>
</reference>
<dbReference type="InterPro" id="IPR016024">
    <property type="entry name" value="ARM-type_fold"/>
</dbReference>
<keyword evidence="7" id="KW-0131">Cell cycle</keyword>
<organism evidence="10 11">
    <name type="scientific">Didymella glomerata</name>
    <dbReference type="NCBI Taxonomy" id="749621"/>
    <lineage>
        <taxon>Eukaryota</taxon>
        <taxon>Fungi</taxon>
        <taxon>Dikarya</taxon>
        <taxon>Ascomycota</taxon>
        <taxon>Pezizomycotina</taxon>
        <taxon>Dothideomycetes</taxon>
        <taxon>Pleosporomycetidae</taxon>
        <taxon>Pleosporales</taxon>
        <taxon>Pleosporineae</taxon>
        <taxon>Didymellaceae</taxon>
        <taxon>Didymella</taxon>
    </lineage>
</organism>
<feature type="region of interest" description="Disordered" evidence="8">
    <location>
        <begin position="983"/>
        <end position="1095"/>
    </location>
</feature>
<evidence type="ECO:0000256" key="2">
    <source>
        <dbReference type="ARBA" id="ARBA00006533"/>
    </source>
</evidence>
<dbReference type="Gene3D" id="1.25.10.10">
    <property type="entry name" value="Leucine-rich Repeat Variant"/>
    <property type="match status" value="1"/>
</dbReference>
<evidence type="ECO:0000256" key="7">
    <source>
        <dbReference type="ARBA" id="ARBA00023306"/>
    </source>
</evidence>
<evidence type="ECO:0000313" key="11">
    <source>
        <dbReference type="Proteomes" id="UP001140562"/>
    </source>
</evidence>
<evidence type="ECO:0000256" key="8">
    <source>
        <dbReference type="SAM" id="MobiDB-lite"/>
    </source>
</evidence>
<dbReference type="InterPro" id="IPR027165">
    <property type="entry name" value="CND3"/>
</dbReference>
<evidence type="ECO:0000256" key="3">
    <source>
        <dbReference type="ARBA" id="ARBA00022454"/>
    </source>
</evidence>
<evidence type="ECO:0000259" key="9">
    <source>
        <dbReference type="Pfam" id="PF12719"/>
    </source>
</evidence>
<feature type="compositionally biased region" description="Low complexity" evidence="8">
    <location>
        <begin position="1"/>
        <end position="31"/>
    </location>
</feature>
<feature type="compositionally biased region" description="Acidic residues" evidence="8">
    <location>
        <begin position="1081"/>
        <end position="1095"/>
    </location>
</feature>
<protein>
    <submittedName>
        <fullName evidence="10">Chromosome condensation complex Condensin, subunit G</fullName>
    </submittedName>
</protein>
<dbReference type="GO" id="GO:0051301">
    <property type="term" value="P:cell division"/>
    <property type="evidence" value="ECO:0007669"/>
    <property type="project" value="UniProtKB-KW"/>
</dbReference>
<dbReference type="InterPro" id="IPR011989">
    <property type="entry name" value="ARM-like"/>
</dbReference>
<dbReference type="Pfam" id="PF20168">
    <property type="entry name" value="PDS5"/>
    <property type="match status" value="1"/>
</dbReference>
<comment type="caution">
    <text evidence="10">The sequence shown here is derived from an EMBL/GenBank/DDBJ whole genome shotgun (WGS) entry which is preliminary data.</text>
</comment>
<dbReference type="AlphaFoldDB" id="A0A9W8WR29"/>
<name>A0A9W8WR29_9PLEO</name>
<gene>
    <name evidence="10" type="primary">YCG1</name>
    <name evidence="10" type="ORF">N0V87_009738</name>
</gene>
<feature type="compositionally biased region" description="Acidic residues" evidence="8">
    <location>
        <begin position="1028"/>
        <end position="1038"/>
    </location>
</feature>
<dbReference type="GO" id="GO:0000793">
    <property type="term" value="C:condensed chromosome"/>
    <property type="evidence" value="ECO:0007669"/>
    <property type="project" value="TreeGrafter"/>
</dbReference>
<evidence type="ECO:0000256" key="4">
    <source>
        <dbReference type="ARBA" id="ARBA00022618"/>
    </source>
</evidence>
<feature type="compositionally biased region" description="Basic and acidic residues" evidence="8">
    <location>
        <begin position="1070"/>
        <end position="1080"/>
    </location>
</feature>
<keyword evidence="3" id="KW-0158">Chromosome</keyword>
<evidence type="ECO:0000256" key="5">
    <source>
        <dbReference type="ARBA" id="ARBA00022776"/>
    </source>
</evidence>
<feature type="compositionally biased region" description="Low complexity" evidence="8">
    <location>
        <begin position="1017"/>
        <end position="1027"/>
    </location>
</feature>
<dbReference type="Pfam" id="PF12719">
    <property type="entry name" value="Cnd3"/>
    <property type="match status" value="1"/>
</dbReference>
<keyword evidence="4" id="KW-0132">Cell division</keyword>
<keyword evidence="5" id="KW-0498">Mitosis</keyword>
<dbReference type="SUPFAM" id="SSF48371">
    <property type="entry name" value="ARM repeat"/>
    <property type="match status" value="1"/>
</dbReference>
<feature type="region of interest" description="Disordered" evidence="8">
    <location>
        <begin position="1"/>
        <end position="38"/>
    </location>
</feature>
<dbReference type="OrthoDB" id="27187at2759"/>
<comment type="subcellular location">
    <subcellularLocation>
        <location evidence="1">Chromosome</location>
    </subcellularLocation>
</comment>
<evidence type="ECO:0000313" key="10">
    <source>
        <dbReference type="EMBL" id="KAJ4330758.1"/>
    </source>
</evidence>
<comment type="similarity">
    <text evidence="2">Belongs to the CND3 (condensin subunit 3) family.</text>
</comment>
<keyword evidence="11" id="KW-1185">Reference proteome</keyword>
<dbReference type="GO" id="GO:0000796">
    <property type="term" value="C:condensin complex"/>
    <property type="evidence" value="ECO:0007669"/>
    <property type="project" value="InterPro"/>
</dbReference>
<feature type="region of interest" description="Disordered" evidence="8">
    <location>
        <begin position="566"/>
        <end position="609"/>
    </location>
</feature>
<dbReference type="GO" id="GO:0007076">
    <property type="term" value="P:mitotic chromosome condensation"/>
    <property type="evidence" value="ECO:0007669"/>
    <property type="project" value="InterPro"/>
</dbReference>
<keyword evidence="6" id="KW-0226">DNA condensation</keyword>